<organism evidence="4 5">
    <name type="scientific">Postia placenta MAD-698-R-SB12</name>
    <dbReference type="NCBI Taxonomy" id="670580"/>
    <lineage>
        <taxon>Eukaryota</taxon>
        <taxon>Fungi</taxon>
        <taxon>Dikarya</taxon>
        <taxon>Basidiomycota</taxon>
        <taxon>Agaricomycotina</taxon>
        <taxon>Agaricomycetes</taxon>
        <taxon>Polyporales</taxon>
        <taxon>Adustoporiaceae</taxon>
        <taxon>Rhodonia</taxon>
    </lineage>
</organism>
<proteinExistence type="predicted"/>
<dbReference type="GO" id="GO:0072357">
    <property type="term" value="C:PTW/PP1 phosphatase complex"/>
    <property type="evidence" value="ECO:0007669"/>
    <property type="project" value="TreeGrafter"/>
</dbReference>
<dbReference type="GO" id="GO:0000785">
    <property type="term" value="C:chromatin"/>
    <property type="evidence" value="ECO:0007669"/>
    <property type="project" value="TreeGrafter"/>
</dbReference>
<dbReference type="Pfam" id="PF08711">
    <property type="entry name" value="Med26"/>
    <property type="match status" value="1"/>
</dbReference>
<dbReference type="Gene3D" id="1.20.930.10">
    <property type="entry name" value="Conserved domain common to transcription factors TFIIS, elongin A, CRSP70"/>
    <property type="match status" value="1"/>
</dbReference>
<dbReference type="PROSITE" id="PS51319">
    <property type="entry name" value="TFIIS_N"/>
    <property type="match status" value="1"/>
</dbReference>
<dbReference type="STRING" id="670580.A0A1X6MVT7"/>
<feature type="region of interest" description="Disordered" evidence="2">
    <location>
        <begin position="384"/>
        <end position="473"/>
    </location>
</feature>
<dbReference type="InterPro" id="IPR035441">
    <property type="entry name" value="TFIIS/LEDGF_dom_sf"/>
</dbReference>
<evidence type="ECO:0000313" key="5">
    <source>
        <dbReference type="Proteomes" id="UP000194127"/>
    </source>
</evidence>
<feature type="region of interest" description="Disordered" evidence="2">
    <location>
        <begin position="324"/>
        <end position="363"/>
    </location>
</feature>
<comment type="subcellular location">
    <subcellularLocation>
        <location evidence="1">Nucleus</location>
    </subcellularLocation>
</comment>
<keyword evidence="1" id="KW-0539">Nucleus</keyword>
<dbReference type="InterPro" id="IPR017923">
    <property type="entry name" value="TFIIS_N"/>
</dbReference>
<feature type="region of interest" description="Disordered" evidence="2">
    <location>
        <begin position="771"/>
        <end position="797"/>
    </location>
</feature>
<sequence length="797" mass="85704">MEYTNGAWLQQTVPDLPVVPDGQHHANDDWKDPSSSVQGVSGTVSVAGQGMDLSDFGLGDLSVPSSSSSSVSTPSTSYFGFPQQHFFLPSAPGSYNTVAYGTTQWSNPTPQLPLSSYSSLNGATSATSASSLSQQQQQQQQAMSSAAQSPMMIDTMPPPKPIGPTPEQRKATFMSTIKPLLTPNSFTGAGAVAQLVGHIEDYGALDVDASTRLEILTKMRDNAGNHYFRAWVENEGAMDVTREWLKSGYTAKADSQLVETIMPLLHLTRKVQIIDRLPLTLESLKASKLGKIIVRLVKEPPAPAIKDMASNLERKWRQLLVASQEESKRMDVDDDPKGKKRKADPSISKAAPPSKRPAVSAPGTSIKTVAVKKDVKTVVREVKDAKSDSSFFSAPKPKPKLPSFKKASPASTAVKKEPDHNVAQPSSINPFEEALKSMAKTRRDSPATSTPPPPVPSSSAPSAAPSLTVSGKPKKMVTWAPEGKLELIKLIERAVYDDDPADVSAISLVLSYTSMSGTQGTFSNHNVRDLDRDEGAALHAHLFEEQMEWTEPIPLETPLNLDFPRGENSQEKAVQEAREQSALVALYTLPNQIPESPAEPSTQIPDEQVDEGVRIMLTGAEVDVVFWSGGAPAVVEPPKHSVAELVNQLAAGTTADTSAVGALSQGSQPQMDLKAFGLDANAMQGVTSDLNPEQLQQLVQALSQGAIFQSQAPGQPAQGGDWNSEQYSDYDRGNYYEDVSEEAVVVVIAVAAAVEAEAKVSEVINENHAVSLQQEGEHRTYSELPKQETNNNVPSRL</sequence>
<feature type="region of interest" description="Disordered" evidence="2">
    <location>
        <begin position="12"/>
        <end position="42"/>
    </location>
</feature>
<feature type="compositionally biased region" description="Polar residues" evidence="2">
    <location>
        <begin position="787"/>
        <end position="797"/>
    </location>
</feature>
<feature type="domain" description="TFIIS N-terminal" evidence="3">
    <location>
        <begin position="239"/>
        <end position="323"/>
    </location>
</feature>
<dbReference type="AlphaFoldDB" id="A0A1X6MVT7"/>
<dbReference type="EMBL" id="KZ110600">
    <property type="protein sequence ID" value="OSX60478.1"/>
    <property type="molecule type" value="Genomic_DNA"/>
</dbReference>
<evidence type="ECO:0000256" key="1">
    <source>
        <dbReference type="PROSITE-ProRule" id="PRU00649"/>
    </source>
</evidence>
<evidence type="ECO:0000313" key="4">
    <source>
        <dbReference type="EMBL" id="OSX60478.1"/>
    </source>
</evidence>
<dbReference type="GO" id="GO:0008157">
    <property type="term" value="F:protein phosphatase 1 binding"/>
    <property type="evidence" value="ECO:0007669"/>
    <property type="project" value="TreeGrafter"/>
</dbReference>
<name>A0A1X6MVT7_9APHY</name>
<dbReference type="GeneID" id="36331049"/>
<accession>A0A1X6MVT7</accession>
<evidence type="ECO:0000256" key="2">
    <source>
        <dbReference type="SAM" id="MobiDB-lite"/>
    </source>
</evidence>
<dbReference type="SUPFAM" id="SSF47676">
    <property type="entry name" value="Conserved domain common to transcription factors TFIIS, elongin A, CRSP70"/>
    <property type="match status" value="1"/>
</dbReference>
<dbReference type="OrthoDB" id="6159439at2759"/>
<feature type="compositionally biased region" description="Basic and acidic residues" evidence="2">
    <location>
        <begin position="22"/>
        <end position="32"/>
    </location>
</feature>
<reference evidence="4 5" key="1">
    <citation type="submission" date="2017-04" db="EMBL/GenBank/DDBJ databases">
        <title>Genome Sequence of the Model Brown-Rot Fungus Postia placenta SB12.</title>
        <authorList>
            <consortium name="DOE Joint Genome Institute"/>
            <person name="Gaskell J."/>
            <person name="Kersten P."/>
            <person name="Larrondo L.F."/>
            <person name="Canessa P."/>
            <person name="Martinez D."/>
            <person name="Hibbett D."/>
            <person name="Schmoll M."/>
            <person name="Kubicek C.P."/>
            <person name="Martinez A.T."/>
            <person name="Yadav J."/>
            <person name="Master E."/>
            <person name="Magnuson J.K."/>
            <person name="James T."/>
            <person name="Yaver D."/>
            <person name="Berka R."/>
            <person name="Labutti K."/>
            <person name="Lipzen A."/>
            <person name="Aerts A."/>
            <person name="Barry K."/>
            <person name="Henrissat B."/>
            <person name="Blanchette R."/>
            <person name="Grigoriev I."/>
            <person name="Cullen D."/>
        </authorList>
    </citation>
    <scope>NUCLEOTIDE SEQUENCE [LARGE SCALE GENOMIC DNA]</scope>
    <source>
        <strain evidence="4 5">MAD-698-R-SB12</strain>
    </source>
</reference>
<feature type="region of interest" description="Disordered" evidence="2">
    <location>
        <begin position="126"/>
        <end position="168"/>
    </location>
</feature>
<dbReference type="Proteomes" id="UP000194127">
    <property type="component" value="Unassembled WGS sequence"/>
</dbReference>
<dbReference type="GO" id="GO:0005634">
    <property type="term" value="C:nucleus"/>
    <property type="evidence" value="ECO:0007669"/>
    <property type="project" value="UniProtKB-SubCell"/>
</dbReference>
<feature type="compositionally biased region" description="Low complexity" evidence="2">
    <location>
        <begin position="126"/>
        <end position="149"/>
    </location>
</feature>
<dbReference type="PANTHER" id="PTHR46557">
    <property type="entry name" value="SERINE/THREONINE-PROTEIN PHOSPHATASE 1 REGULATORY SUBUNIT 10-RELATED"/>
    <property type="match status" value="1"/>
</dbReference>
<feature type="compositionally biased region" description="Low complexity" evidence="2">
    <location>
        <begin position="388"/>
        <end position="411"/>
    </location>
</feature>
<gene>
    <name evidence="4" type="ORF">POSPLADRAFT_1147799</name>
</gene>
<feature type="compositionally biased region" description="Low complexity" evidence="2">
    <location>
        <begin position="457"/>
        <end position="470"/>
    </location>
</feature>
<evidence type="ECO:0000259" key="3">
    <source>
        <dbReference type="PROSITE" id="PS51319"/>
    </source>
</evidence>
<dbReference type="RefSeq" id="XP_024337272.1">
    <property type="nucleotide sequence ID" value="XM_024486100.1"/>
</dbReference>
<feature type="compositionally biased region" description="Basic and acidic residues" evidence="2">
    <location>
        <begin position="325"/>
        <end position="337"/>
    </location>
</feature>
<dbReference type="PANTHER" id="PTHR46557:SF1">
    <property type="entry name" value="SERINE_THREONINE-PROTEIN PHOSPHATASE 1 REGULATORY SUBUNIT 10"/>
    <property type="match status" value="1"/>
</dbReference>
<protein>
    <recommendedName>
        <fullName evidence="3">TFIIS N-terminal domain-containing protein</fullName>
    </recommendedName>
</protein>
<keyword evidence="5" id="KW-1185">Reference proteome</keyword>